<accession>A0A8H7AC47</accession>
<keyword evidence="1" id="KW-0472">Membrane</keyword>
<sequence length="400" mass="45544">MMLHHQAFPLGICCDRNLHHLCECLWRWEICVDCKAGTLTLRHNPSCPWPTRAAKLSRFFEYYKVVTRSYIPELLPGDCPALRSHDDLFHLIWDLKEKADIPRGELTKSHFDGPHVNNGNPPPQSDQNRAVDLAVRVMLMINCAVDDQSLGLLESGVAPLTWRNDETLCQFLNKIFPQAQYQILDAKTDGARSPGIRALLTASRLKSIARLTIEPTNDIRDHLRLIQRTGVLLIYHHVGFLIESLTSGHPPSPVGSLEQEIRRGNIPRQLALETLDSFQRVMFPADINSRQLLRTLVAKNSFDPACLSVDWTTYRSKNEQEVEYRYLSTRLMDLYEEILNPRPRSTLEKWAERRSGARYVMIATLVGVVIAIILGLLALVVSIFQAWVAYQAWKHPVAAP</sequence>
<evidence type="ECO:0000313" key="3">
    <source>
        <dbReference type="Proteomes" id="UP000606974"/>
    </source>
</evidence>
<name>A0A8H7AC47_9EURO</name>
<evidence type="ECO:0000313" key="2">
    <source>
        <dbReference type="EMBL" id="KAF7505304.1"/>
    </source>
</evidence>
<protein>
    <submittedName>
        <fullName evidence="2">Uncharacterized protein</fullName>
    </submittedName>
</protein>
<comment type="caution">
    <text evidence="2">The sequence shown here is derived from an EMBL/GenBank/DDBJ whole genome shotgun (WGS) entry which is preliminary data.</text>
</comment>
<dbReference type="AlphaFoldDB" id="A0A8H7AC47"/>
<keyword evidence="1" id="KW-0812">Transmembrane</keyword>
<feature type="transmembrane region" description="Helical" evidence="1">
    <location>
        <begin position="359"/>
        <end position="387"/>
    </location>
</feature>
<gene>
    <name evidence="2" type="ORF">GJ744_001091</name>
</gene>
<keyword evidence="3" id="KW-1185">Reference proteome</keyword>
<dbReference type="OrthoDB" id="5428890at2759"/>
<organism evidence="2 3">
    <name type="scientific">Endocarpon pusillum</name>
    <dbReference type="NCBI Taxonomy" id="364733"/>
    <lineage>
        <taxon>Eukaryota</taxon>
        <taxon>Fungi</taxon>
        <taxon>Dikarya</taxon>
        <taxon>Ascomycota</taxon>
        <taxon>Pezizomycotina</taxon>
        <taxon>Eurotiomycetes</taxon>
        <taxon>Chaetothyriomycetidae</taxon>
        <taxon>Verrucariales</taxon>
        <taxon>Verrucariaceae</taxon>
        <taxon>Endocarpon</taxon>
    </lineage>
</organism>
<keyword evidence="1" id="KW-1133">Transmembrane helix</keyword>
<evidence type="ECO:0000256" key="1">
    <source>
        <dbReference type="SAM" id="Phobius"/>
    </source>
</evidence>
<dbReference type="Proteomes" id="UP000606974">
    <property type="component" value="Unassembled WGS sequence"/>
</dbReference>
<reference evidence="2" key="1">
    <citation type="submission" date="2020-02" db="EMBL/GenBank/DDBJ databases">
        <authorList>
            <person name="Palmer J.M."/>
        </authorList>
    </citation>
    <scope>NUCLEOTIDE SEQUENCE</scope>
    <source>
        <strain evidence="2">EPUS1.4</strain>
        <tissue evidence="2">Thallus</tissue>
    </source>
</reference>
<dbReference type="EMBL" id="JAACFV010000113">
    <property type="protein sequence ID" value="KAF7505304.1"/>
    <property type="molecule type" value="Genomic_DNA"/>
</dbReference>
<proteinExistence type="predicted"/>